<proteinExistence type="predicted"/>
<dbReference type="InterPro" id="IPR024078">
    <property type="entry name" value="LmbE-like_dom_sf"/>
</dbReference>
<dbReference type="GO" id="GO:0016137">
    <property type="term" value="P:glycoside metabolic process"/>
    <property type="evidence" value="ECO:0007669"/>
    <property type="project" value="UniProtKB-ARBA"/>
</dbReference>
<gene>
    <name evidence="3" type="ORF">GCM10012280_60520</name>
</gene>
<comment type="caution">
    <text evidence="3">The sequence shown here is derived from an EMBL/GenBank/DDBJ whole genome shotgun (WGS) entry which is preliminary data.</text>
</comment>
<keyword evidence="4" id="KW-1185">Reference proteome</keyword>
<sequence length="266" mass="28397">MRPVRPRWRETGGRPLEKQAKYNQEESQMDPRTMPDTASRQSGGTVVAVSPHADDAEYGAGALLSGYAQAGWPVVIALMTGSSHGRVREAADAAQVLGARLVVDESGQDGALEVTSARVRWLEGIVGGAHLVLAPHPDDTHQDHRAAAAITWSAVRRSAVNLAWYRTPSSGPGFTATVFGPITPSQAQARARAVAMHRSQSDRPYLTAEHLAAKDAWHGWLSGCEAAEPFEAARHLLAPGPLPVSAPIVEMAQRDVTPMPMTLGKV</sequence>
<keyword evidence="1" id="KW-0862">Zinc</keyword>
<dbReference type="PANTHER" id="PTHR12993">
    <property type="entry name" value="N-ACETYLGLUCOSAMINYL-PHOSPHATIDYLINOSITOL DE-N-ACETYLASE-RELATED"/>
    <property type="match status" value="1"/>
</dbReference>
<dbReference type="InterPro" id="IPR003737">
    <property type="entry name" value="GlcNAc_PI_deacetylase-related"/>
</dbReference>
<dbReference type="PANTHER" id="PTHR12993:SF30">
    <property type="entry name" value="N-ACETYL-ALPHA-D-GLUCOSAMINYL L-MALATE DEACETYLASE 1"/>
    <property type="match status" value="1"/>
</dbReference>
<organism evidence="3 4">
    <name type="scientific">Wenjunlia tyrosinilytica</name>
    <dbReference type="NCBI Taxonomy" id="1544741"/>
    <lineage>
        <taxon>Bacteria</taxon>
        <taxon>Bacillati</taxon>
        <taxon>Actinomycetota</taxon>
        <taxon>Actinomycetes</taxon>
        <taxon>Kitasatosporales</taxon>
        <taxon>Streptomycetaceae</taxon>
        <taxon>Wenjunlia</taxon>
    </lineage>
</organism>
<dbReference type="Gene3D" id="3.40.50.10320">
    <property type="entry name" value="LmbE-like"/>
    <property type="match status" value="1"/>
</dbReference>
<protein>
    <recommendedName>
        <fullName evidence="5">PIG-L family deacetylase</fullName>
    </recommendedName>
</protein>
<evidence type="ECO:0000313" key="4">
    <source>
        <dbReference type="Proteomes" id="UP000641932"/>
    </source>
</evidence>
<dbReference type="SUPFAM" id="SSF102588">
    <property type="entry name" value="LmbE-like"/>
    <property type="match status" value="1"/>
</dbReference>
<dbReference type="AlphaFoldDB" id="A0A917ZXY1"/>
<evidence type="ECO:0000313" key="3">
    <source>
        <dbReference type="EMBL" id="GGO97824.1"/>
    </source>
</evidence>
<accession>A0A917ZXY1</accession>
<evidence type="ECO:0000256" key="2">
    <source>
        <dbReference type="SAM" id="MobiDB-lite"/>
    </source>
</evidence>
<evidence type="ECO:0000256" key="1">
    <source>
        <dbReference type="ARBA" id="ARBA00022833"/>
    </source>
</evidence>
<dbReference type="Proteomes" id="UP000641932">
    <property type="component" value="Unassembled WGS sequence"/>
</dbReference>
<evidence type="ECO:0008006" key="5">
    <source>
        <dbReference type="Google" id="ProtNLM"/>
    </source>
</evidence>
<feature type="compositionally biased region" description="Basic and acidic residues" evidence="2">
    <location>
        <begin position="7"/>
        <end position="24"/>
    </location>
</feature>
<feature type="region of interest" description="Disordered" evidence="2">
    <location>
        <begin position="1"/>
        <end position="45"/>
    </location>
</feature>
<dbReference type="EMBL" id="BMMS01000035">
    <property type="protein sequence ID" value="GGO97824.1"/>
    <property type="molecule type" value="Genomic_DNA"/>
</dbReference>
<dbReference type="GO" id="GO:0016811">
    <property type="term" value="F:hydrolase activity, acting on carbon-nitrogen (but not peptide) bonds, in linear amides"/>
    <property type="evidence" value="ECO:0007669"/>
    <property type="project" value="TreeGrafter"/>
</dbReference>
<dbReference type="Pfam" id="PF02585">
    <property type="entry name" value="PIG-L"/>
    <property type="match status" value="1"/>
</dbReference>
<reference evidence="3" key="2">
    <citation type="submission" date="2020-09" db="EMBL/GenBank/DDBJ databases">
        <authorList>
            <person name="Sun Q."/>
            <person name="Zhou Y."/>
        </authorList>
    </citation>
    <scope>NUCLEOTIDE SEQUENCE</scope>
    <source>
        <strain evidence="3">CGMCC 4.7201</strain>
    </source>
</reference>
<name>A0A917ZXY1_9ACTN</name>
<reference evidence="3" key="1">
    <citation type="journal article" date="2014" name="Int. J. Syst. Evol. Microbiol.">
        <title>Complete genome sequence of Corynebacterium casei LMG S-19264T (=DSM 44701T), isolated from a smear-ripened cheese.</title>
        <authorList>
            <consortium name="US DOE Joint Genome Institute (JGI-PGF)"/>
            <person name="Walter F."/>
            <person name="Albersmeier A."/>
            <person name="Kalinowski J."/>
            <person name="Ruckert C."/>
        </authorList>
    </citation>
    <scope>NUCLEOTIDE SEQUENCE</scope>
    <source>
        <strain evidence="3">CGMCC 4.7201</strain>
    </source>
</reference>